<organism evidence="1 2">
    <name type="scientific">Venturia effusa</name>
    <dbReference type="NCBI Taxonomy" id="50376"/>
    <lineage>
        <taxon>Eukaryota</taxon>
        <taxon>Fungi</taxon>
        <taxon>Dikarya</taxon>
        <taxon>Ascomycota</taxon>
        <taxon>Pezizomycotina</taxon>
        <taxon>Dothideomycetes</taxon>
        <taxon>Pleosporomycetidae</taxon>
        <taxon>Venturiales</taxon>
        <taxon>Venturiaceae</taxon>
        <taxon>Venturia</taxon>
    </lineage>
</organism>
<reference evidence="1 2" key="1">
    <citation type="submission" date="2019-07" db="EMBL/GenBank/DDBJ databases">
        <title>Finished genome of Venturia effusa.</title>
        <authorList>
            <person name="Young C.A."/>
            <person name="Cox M.P."/>
            <person name="Ganley A.R.D."/>
            <person name="David W.J."/>
        </authorList>
    </citation>
    <scope>NUCLEOTIDE SEQUENCE [LARGE SCALE GENOMIC DNA]</scope>
    <source>
        <strain evidence="2">albino</strain>
    </source>
</reference>
<keyword evidence="2" id="KW-1185">Reference proteome</keyword>
<evidence type="ECO:0000313" key="2">
    <source>
        <dbReference type="Proteomes" id="UP000316270"/>
    </source>
</evidence>
<sequence>MTSPLIHGIDIYYQTTPHTAEERKTARNLHGEFQEALLTTFHQTDRAKLSWTISPLSRDTRGDAGLAHLVMANPKWRDVLEGDVRYMLRYNLICEGGSREEVEGFVGEFADLAREWYGDGGVVSWERDEETGMDPEYHWADTEGYAEVFTVFDLRVQFNGEMMNE</sequence>
<dbReference type="Proteomes" id="UP000316270">
    <property type="component" value="Chromosome 2"/>
</dbReference>
<dbReference type="AlphaFoldDB" id="A0A517KZB0"/>
<protein>
    <submittedName>
        <fullName evidence="1">Uncharacterized protein</fullName>
    </submittedName>
</protein>
<dbReference type="EMBL" id="CP042186">
    <property type="protein sequence ID" value="QDS68720.1"/>
    <property type="molecule type" value="Genomic_DNA"/>
</dbReference>
<gene>
    <name evidence="1" type="ORF">FKW77_004017</name>
</gene>
<proteinExistence type="predicted"/>
<evidence type="ECO:0000313" key="1">
    <source>
        <dbReference type="EMBL" id="QDS68720.1"/>
    </source>
</evidence>
<accession>A0A517KZB0</accession>
<name>A0A517KZB0_9PEZI</name>